<evidence type="ECO:0000259" key="7">
    <source>
        <dbReference type="Pfam" id="PF01979"/>
    </source>
</evidence>
<gene>
    <name evidence="6 9" type="primary">ade</name>
    <name evidence="9" type="ORF">EKH83_00055</name>
</gene>
<keyword evidence="3 6" id="KW-0378">Hydrolase</keyword>
<name>A0A4Q0MGP3_9SPHI</name>
<feature type="domain" description="Adenine deaminase C-terminal" evidence="8">
    <location>
        <begin position="376"/>
        <end position="541"/>
    </location>
</feature>
<comment type="similarity">
    <text evidence="1 6">Belongs to the metallo-dependent hydrolases superfamily. Adenine deaminase family.</text>
</comment>
<comment type="catalytic activity">
    <reaction evidence="5 6">
        <text>adenine + H2O + H(+) = hypoxanthine + NH4(+)</text>
        <dbReference type="Rhea" id="RHEA:23688"/>
        <dbReference type="ChEBI" id="CHEBI:15377"/>
        <dbReference type="ChEBI" id="CHEBI:15378"/>
        <dbReference type="ChEBI" id="CHEBI:16708"/>
        <dbReference type="ChEBI" id="CHEBI:17368"/>
        <dbReference type="ChEBI" id="CHEBI:28938"/>
        <dbReference type="EC" id="3.5.4.2"/>
    </reaction>
</comment>
<dbReference type="GO" id="GO:0000034">
    <property type="term" value="F:adenine deaminase activity"/>
    <property type="evidence" value="ECO:0007669"/>
    <property type="project" value="UniProtKB-UniRule"/>
</dbReference>
<comment type="cofactor">
    <cofactor evidence="6">
        <name>Mn(2+)</name>
        <dbReference type="ChEBI" id="CHEBI:29035"/>
    </cofactor>
</comment>
<reference evidence="9 10" key="1">
    <citation type="submission" date="2018-12" db="EMBL/GenBank/DDBJ databases">
        <title>The Draft Genome Sequence of the Soil Bacterium Pedobacter tournemirensis R1.</title>
        <authorList>
            <person name="He J."/>
        </authorList>
    </citation>
    <scope>NUCLEOTIDE SEQUENCE [LARGE SCALE GENOMIC DNA]</scope>
    <source>
        <strain evidence="9 10">R1</strain>
    </source>
</reference>
<evidence type="ECO:0000313" key="10">
    <source>
        <dbReference type="Proteomes" id="UP000290848"/>
    </source>
</evidence>
<evidence type="ECO:0000256" key="6">
    <source>
        <dbReference type="HAMAP-Rule" id="MF_01518"/>
    </source>
</evidence>
<dbReference type="AlphaFoldDB" id="A0A4Q0MGP3"/>
<dbReference type="PANTHER" id="PTHR11113:SF2">
    <property type="entry name" value="ADENINE DEAMINASE"/>
    <property type="match status" value="1"/>
</dbReference>
<evidence type="ECO:0000313" key="9">
    <source>
        <dbReference type="EMBL" id="RXF72159.1"/>
    </source>
</evidence>
<dbReference type="SUPFAM" id="SSF51338">
    <property type="entry name" value="Composite domain of metallo-dependent hydrolases"/>
    <property type="match status" value="1"/>
</dbReference>
<dbReference type="Pfam" id="PF01979">
    <property type="entry name" value="Amidohydro_1"/>
    <property type="match status" value="1"/>
</dbReference>
<accession>A0A4Q0MGP3</accession>
<dbReference type="PANTHER" id="PTHR11113">
    <property type="entry name" value="N-ACETYLGLUCOSAMINE-6-PHOSPHATE DEACETYLASE"/>
    <property type="match status" value="1"/>
</dbReference>
<evidence type="ECO:0000256" key="1">
    <source>
        <dbReference type="ARBA" id="ARBA00006773"/>
    </source>
</evidence>
<dbReference type="Gene3D" id="3.20.20.140">
    <property type="entry name" value="Metal-dependent hydrolases"/>
    <property type="match status" value="1"/>
</dbReference>
<dbReference type="InterPro" id="IPR032466">
    <property type="entry name" value="Metal_Hydrolase"/>
</dbReference>
<evidence type="ECO:0000256" key="5">
    <source>
        <dbReference type="ARBA" id="ARBA00047720"/>
    </source>
</evidence>
<dbReference type="EC" id="3.5.4.2" evidence="2 6"/>
<dbReference type="EMBL" id="RXOC01000001">
    <property type="protein sequence ID" value="RXF72159.1"/>
    <property type="molecule type" value="Genomic_DNA"/>
</dbReference>
<dbReference type="HAMAP" id="MF_01518">
    <property type="entry name" value="Adenine_deamin"/>
    <property type="match status" value="1"/>
</dbReference>
<feature type="domain" description="Amidohydrolase-related" evidence="7">
    <location>
        <begin position="42"/>
        <end position="322"/>
    </location>
</feature>
<dbReference type="InterPro" id="IPR026912">
    <property type="entry name" value="Adenine_deam_C"/>
</dbReference>
<dbReference type="CDD" id="cd01295">
    <property type="entry name" value="AdeC"/>
    <property type="match status" value="1"/>
</dbReference>
<dbReference type="InterPro" id="IPR006680">
    <property type="entry name" value="Amidohydro-rel"/>
</dbReference>
<dbReference type="InterPro" id="IPR006679">
    <property type="entry name" value="Adenine_deam"/>
</dbReference>
<sequence length="549" mass="59272">MEYFVRGNLVDVLDGKIYAATVHVLNGKIAAIEPSDHPAEHYILPGFIDAHVHIESSMLIPSEFARLAVVHGTVATVSDPHEIANVCGVDGVEFMIENGKTVPFKFCFGAPSCVPATVFETSGAILDADAIERLLMDGDIGYLTEVMNFPGVLNQDQDLMKKIALARRIGKPVDGHAPGLRGEALRKYVGAGISTDHECFTQEEALEKLGYGMKILIREGSAAKNFEALVCLIDQYSERVMFCSDDKHPDSLAAGHINQLCARAVAKGIDIFKVLRAACINPVEHYRLKVGLLKSGDPADFLIVKDLTNFEVLKTYIDGRLVAENGTTYIPRGKHTGDIINNFNCSKKTAADFTVPASAISVSRKEIPVIEARDGQLITGTLYMEPKIIDGNIQSDSERDLLKIAVVNRYLNAPVATAFIKNFGLKTGAIASSVAHDSHNIVAVGVDEASICSAVNLLINSKGGISLVNGKEEQLLALPVGGLMSDSDGYEVARKYSEMDAAAKALGSELASPYMTLSFMSLLVIPELKLSDKGLFDGLKFRHLYATVT</sequence>
<evidence type="ECO:0000256" key="4">
    <source>
        <dbReference type="ARBA" id="ARBA00023211"/>
    </source>
</evidence>
<proteinExistence type="inferred from homology"/>
<dbReference type="Pfam" id="PF13382">
    <property type="entry name" value="Adenine_deam_C"/>
    <property type="match status" value="1"/>
</dbReference>
<dbReference type="SUPFAM" id="SSF51556">
    <property type="entry name" value="Metallo-dependent hydrolases"/>
    <property type="match status" value="1"/>
</dbReference>
<keyword evidence="4 6" id="KW-0464">Manganese</keyword>
<dbReference type="GO" id="GO:0006146">
    <property type="term" value="P:adenine catabolic process"/>
    <property type="evidence" value="ECO:0007669"/>
    <property type="project" value="InterPro"/>
</dbReference>
<protein>
    <recommendedName>
        <fullName evidence="2 6">Adenine deaminase</fullName>
        <shortName evidence="6">Adenase</shortName>
        <shortName evidence="6">Adenine aminase</shortName>
        <ecNumber evidence="2 6">3.5.4.2</ecNumber>
    </recommendedName>
</protein>
<dbReference type="NCBIfam" id="TIGR01178">
    <property type="entry name" value="ade"/>
    <property type="match status" value="1"/>
</dbReference>
<dbReference type="Gene3D" id="2.30.40.10">
    <property type="entry name" value="Urease, subunit C, domain 1"/>
    <property type="match status" value="1"/>
</dbReference>
<dbReference type="RefSeq" id="WP_128767343.1">
    <property type="nucleotide sequence ID" value="NZ_RXOC01000001.1"/>
</dbReference>
<evidence type="ECO:0000256" key="2">
    <source>
        <dbReference type="ARBA" id="ARBA00012782"/>
    </source>
</evidence>
<evidence type="ECO:0000256" key="3">
    <source>
        <dbReference type="ARBA" id="ARBA00022801"/>
    </source>
</evidence>
<organism evidence="9 10">
    <name type="scientific">Arcticibacter tournemirensis</name>
    <dbReference type="NCBI Taxonomy" id="699437"/>
    <lineage>
        <taxon>Bacteria</taxon>
        <taxon>Pseudomonadati</taxon>
        <taxon>Bacteroidota</taxon>
        <taxon>Sphingobacteriia</taxon>
        <taxon>Sphingobacteriales</taxon>
        <taxon>Sphingobacteriaceae</taxon>
        <taxon>Arcticibacter</taxon>
    </lineage>
</organism>
<comment type="caution">
    <text evidence="9">The sequence shown here is derived from an EMBL/GenBank/DDBJ whole genome shotgun (WGS) entry which is preliminary data.</text>
</comment>
<dbReference type="Proteomes" id="UP000290848">
    <property type="component" value="Unassembled WGS sequence"/>
</dbReference>
<dbReference type="InterPro" id="IPR011059">
    <property type="entry name" value="Metal-dep_hydrolase_composite"/>
</dbReference>
<evidence type="ECO:0000259" key="8">
    <source>
        <dbReference type="Pfam" id="PF13382"/>
    </source>
</evidence>